<evidence type="ECO:0000259" key="2">
    <source>
        <dbReference type="Pfam" id="PF05229"/>
    </source>
</evidence>
<reference evidence="3 4" key="1">
    <citation type="submission" date="2019-12" db="EMBL/GenBank/DDBJ databases">
        <authorList>
            <person name="Feng G."/>
            <person name="Zhu H."/>
        </authorList>
    </citation>
    <scope>NUCLEOTIDE SEQUENCE [LARGE SCALE GENOMIC DNA]</scope>
    <source>
        <strain evidence="3 4">FGD1</strain>
    </source>
</reference>
<dbReference type="PANTHER" id="PTHR37089">
    <property type="entry name" value="PROTEIN U-RELATED"/>
    <property type="match status" value="1"/>
</dbReference>
<proteinExistence type="predicted"/>
<name>A0A7X4GFI7_9SPHN</name>
<feature type="signal peptide" evidence="1">
    <location>
        <begin position="1"/>
        <end position="36"/>
    </location>
</feature>
<comment type="caution">
    <text evidence="3">The sequence shown here is derived from an EMBL/GenBank/DDBJ whole genome shotgun (WGS) entry which is preliminary data.</text>
</comment>
<dbReference type="InterPro" id="IPR007893">
    <property type="entry name" value="Spore_coat_U/FanG"/>
</dbReference>
<accession>A0A7X4GFI7</accession>
<keyword evidence="4" id="KW-1185">Reference proteome</keyword>
<evidence type="ECO:0000256" key="1">
    <source>
        <dbReference type="SAM" id="SignalP"/>
    </source>
</evidence>
<gene>
    <name evidence="3" type="ORF">GR702_07955</name>
</gene>
<sequence length="176" mass="17655">MSKLHQVRRASACIRPLAAGFALAAGLVLASQSASAATVTDTMAVTVTVQSACVVSASPLAFGTYSPVSGTNLDATTTLNVTCTQGTAYNVGLSAGGGTGATTTVRKLTSSGRTLNYALYSDSGRTTNWGNTVSTDTVSGTAGLTATAYTVYGRIPANQNTAAGAYTDSVTVTVTY</sequence>
<feature type="chain" id="PRO_5031390802" evidence="1">
    <location>
        <begin position="37"/>
        <end position="176"/>
    </location>
</feature>
<feature type="domain" description="Spore coat protein U/FanG" evidence="2">
    <location>
        <begin position="40"/>
        <end position="173"/>
    </location>
</feature>
<dbReference type="SMART" id="SM00972">
    <property type="entry name" value="SCPU"/>
    <property type="match status" value="1"/>
</dbReference>
<evidence type="ECO:0000313" key="3">
    <source>
        <dbReference type="EMBL" id="MYL97708.1"/>
    </source>
</evidence>
<dbReference type="AlphaFoldDB" id="A0A7X4GFI7"/>
<dbReference type="Proteomes" id="UP000465810">
    <property type="component" value="Unassembled WGS sequence"/>
</dbReference>
<keyword evidence="1" id="KW-0732">Signal</keyword>
<dbReference type="EMBL" id="WVTD01000004">
    <property type="protein sequence ID" value="MYL97708.1"/>
    <property type="molecule type" value="Genomic_DNA"/>
</dbReference>
<dbReference type="RefSeq" id="WP_160985425.1">
    <property type="nucleotide sequence ID" value="NZ_WVTD01000004.1"/>
</dbReference>
<organism evidence="3 4">
    <name type="scientific">Novosphingobium silvae</name>
    <dbReference type="NCBI Taxonomy" id="2692619"/>
    <lineage>
        <taxon>Bacteria</taxon>
        <taxon>Pseudomonadati</taxon>
        <taxon>Pseudomonadota</taxon>
        <taxon>Alphaproteobacteria</taxon>
        <taxon>Sphingomonadales</taxon>
        <taxon>Sphingomonadaceae</taxon>
        <taxon>Novosphingobium</taxon>
    </lineage>
</organism>
<dbReference type="InterPro" id="IPR053167">
    <property type="entry name" value="Spore_coat_component"/>
</dbReference>
<protein>
    <submittedName>
        <fullName evidence="3">Fimbrial major subunit CsuA/B family protein</fullName>
    </submittedName>
</protein>
<dbReference type="Pfam" id="PF05229">
    <property type="entry name" value="SCPU"/>
    <property type="match status" value="1"/>
</dbReference>
<dbReference type="PANTHER" id="PTHR37089:SF4">
    <property type="entry name" value="EXPORTED PROTEIN"/>
    <property type="match status" value="1"/>
</dbReference>
<evidence type="ECO:0000313" key="4">
    <source>
        <dbReference type="Proteomes" id="UP000465810"/>
    </source>
</evidence>